<dbReference type="PANTHER" id="PTHR43671">
    <property type="entry name" value="SERINE/THREONINE-PROTEIN KINASE NEK"/>
    <property type="match status" value="1"/>
</dbReference>
<dbReference type="PANTHER" id="PTHR43671:SF13">
    <property type="entry name" value="SERINE_THREONINE-PROTEIN KINASE NEK2"/>
    <property type="match status" value="1"/>
</dbReference>
<evidence type="ECO:0000256" key="1">
    <source>
        <dbReference type="ARBA" id="ARBA00010886"/>
    </source>
</evidence>
<dbReference type="SMART" id="SM00220">
    <property type="entry name" value="S_TKc"/>
    <property type="match status" value="1"/>
</dbReference>
<evidence type="ECO:0000313" key="12">
    <source>
        <dbReference type="Proteomes" id="UP000824166"/>
    </source>
</evidence>
<dbReference type="InterPro" id="IPR008271">
    <property type="entry name" value="Ser/Thr_kinase_AS"/>
</dbReference>
<keyword evidence="12" id="KW-1185">Reference proteome</keyword>
<dbReference type="GO" id="GO:0004674">
    <property type="term" value="F:protein serine/threonine kinase activity"/>
    <property type="evidence" value="ECO:0007669"/>
    <property type="project" value="UniProtKB-KW"/>
</dbReference>
<feature type="binding site" evidence="7">
    <location>
        <position position="27"/>
    </location>
    <ligand>
        <name>ATP</name>
        <dbReference type="ChEBI" id="CHEBI:30616"/>
    </ligand>
</feature>
<evidence type="ECO:0000256" key="9">
    <source>
        <dbReference type="SAM" id="Phobius"/>
    </source>
</evidence>
<dbReference type="InterPro" id="IPR017441">
    <property type="entry name" value="Protein_kinase_ATP_BS"/>
</dbReference>
<feature type="compositionally biased region" description="Gly residues" evidence="8">
    <location>
        <begin position="418"/>
        <end position="428"/>
    </location>
</feature>
<evidence type="ECO:0000256" key="2">
    <source>
        <dbReference type="ARBA" id="ARBA00012513"/>
    </source>
</evidence>
<evidence type="ECO:0000256" key="4">
    <source>
        <dbReference type="ARBA" id="ARBA00022741"/>
    </source>
</evidence>
<protein>
    <recommendedName>
        <fullName evidence="2">non-specific serine/threonine protein kinase</fullName>
        <ecNumber evidence="2">2.7.11.1</ecNumber>
    </recommendedName>
</protein>
<dbReference type="EC" id="2.7.11.1" evidence="2"/>
<comment type="similarity">
    <text evidence="1">Belongs to the protein kinase superfamily. NEK Ser/Thr protein kinase family. NIMA subfamily.</text>
</comment>
<feature type="compositionally biased region" description="Basic and acidic residues" evidence="8">
    <location>
        <begin position="429"/>
        <end position="443"/>
    </location>
</feature>
<dbReference type="InterPro" id="IPR050660">
    <property type="entry name" value="NEK_Ser/Thr_kinase"/>
</dbReference>
<organism evidence="11 12">
    <name type="scientific">Paenarthrobacter aromaticivorans</name>
    <dbReference type="NCBI Taxonomy" id="2849150"/>
    <lineage>
        <taxon>Bacteria</taxon>
        <taxon>Bacillati</taxon>
        <taxon>Actinomycetota</taxon>
        <taxon>Actinomycetes</taxon>
        <taxon>Micrococcales</taxon>
        <taxon>Micrococcaceae</taxon>
        <taxon>Paenarthrobacter</taxon>
    </lineage>
</organism>
<evidence type="ECO:0000256" key="6">
    <source>
        <dbReference type="ARBA" id="ARBA00022840"/>
    </source>
</evidence>
<reference evidence="11 12" key="1">
    <citation type="submission" date="2021-06" db="EMBL/GenBank/DDBJ databases">
        <authorList>
            <person name="Jeong J.W."/>
        </authorList>
    </citation>
    <scope>NUCLEOTIDE SEQUENCE [LARGE SCALE GENOMIC DNA]</scope>
    <source>
        <strain evidence="11 12">MMS21-TAE1-1</strain>
    </source>
</reference>
<evidence type="ECO:0000313" key="11">
    <source>
        <dbReference type="EMBL" id="MBU8869156.1"/>
    </source>
</evidence>
<keyword evidence="5 11" id="KW-0418">Kinase</keyword>
<dbReference type="PROSITE" id="PS00108">
    <property type="entry name" value="PROTEIN_KINASE_ST"/>
    <property type="match status" value="1"/>
</dbReference>
<dbReference type="InterPro" id="IPR000719">
    <property type="entry name" value="Prot_kinase_dom"/>
</dbReference>
<name>A0ABS6IBQ8_9MICC</name>
<feature type="transmembrane region" description="Helical" evidence="9">
    <location>
        <begin position="301"/>
        <end position="321"/>
    </location>
</feature>
<dbReference type="Proteomes" id="UP000824166">
    <property type="component" value="Unassembled WGS sequence"/>
</dbReference>
<accession>A0ABS6IBQ8</accession>
<feature type="region of interest" description="Disordered" evidence="8">
    <location>
        <begin position="330"/>
        <end position="350"/>
    </location>
</feature>
<evidence type="ECO:0000259" key="10">
    <source>
        <dbReference type="PROSITE" id="PS50011"/>
    </source>
</evidence>
<dbReference type="CDD" id="cd14014">
    <property type="entry name" value="STKc_PknB_like"/>
    <property type="match status" value="1"/>
</dbReference>
<keyword evidence="9" id="KW-0812">Transmembrane</keyword>
<evidence type="ECO:0000256" key="3">
    <source>
        <dbReference type="ARBA" id="ARBA00022679"/>
    </source>
</evidence>
<feature type="compositionally biased region" description="Polar residues" evidence="8">
    <location>
        <begin position="332"/>
        <end position="343"/>
    </location>
</feature>
<keyword evidence="6 7" id="KW-0067">ATP-binding</keyword>
<feature type="domain" description="Protein kinase" evidence="10">
    <location>
        <begin position="1"/>
        <end position="255"/>
    </location>
</feature>
<evidence type="ECO:0000256" key="8">
    <source>
        <dbReference type="SAM" id="MobiDB-lite"/>
    </source>
</evidence>
<feature type="compositionally biased region" description="Polar residues" evidence="8">
    <location>
        <begin position="393"/>
        <end position="406"/>
    </location>
</feature>
<dbReference type="PROSITE" id="PS00107">
    <property type="entry name" value="PROTEIN_KINASE_ATP"/>
    <property type="match status" value="1"/>
</dbReference>
<keyword evidence="9" id="KW-1133">Transmembrane helix</keyword>
<evidence type="ECO:0000256" key="7">
    <source>
        <dbReference type="PROSITE-ProRule" id="PRU10141"/>
    </source>
</evidence>
<proteinExistence type="inferred from homology"/>
<comment type="caution">
    <text evidence="11">The sequence shown here is derived from an EMBL/GenBank/DDBJ whole genome shotgun (WGS) entry which is preliminary data.</text>
</comment>
<feature type="region of interest" description="Disordered" evidence="8">
    <location>
        <begin position="372"/>
        <end position="443"/>
    </location>
</feature>
<keyword evidence="3" id="KW-0808">Transferase</keyword>
<dbReference type="EMBL" id="JAHOPC010000027">
    <property type="protein sequence ID" value="MBU8869156.1"/>
    <property type="molecule type" value="Genomic_DNA"/>
</dbReference>
<gene>
    <name evidence="11" type="ORF">KSW38_22935</name>
</gene>
<dbReference type="Pfam" id="PF00069">
    <property type="entry name" value="Pkinase"/>
    <property type="match status" value="1"/>
</dbReference>
<evidence type="ECO:0000256" key="5">
    <source>
        <dbReference type="ARBA" id="ARBA00022777"/>
    </source>
</evidence>
<keyword evidence="9" id="KW-0472">Membrane</keyword>
<sequence length="443" mass="45519">MELLGHGAMSTVCKARDEILQREVALKIFSPGSGDDGFEERQQAEMRLLAGFDHPGLVHIYDAGVDAGTSGPPQAYLVMELVSGNNLRSVLAAGPLSLAETTHIGHALAGALVQVHGGGVIHRDIKPANILVSETPGPERIVKLADFGVARILEGSRLTATGMTVGTAQYLSPEQALGRPLAPASDIYSLGLVLLECLTGRTEYPGTPIESAAARLHRAPVIPEQIHHPIAELLKSMTDLEPDNRPTAGEIEEFLGRPWQEAYAHPAATALLPPLPARAPAVGAATAVSPRLHRSGGRGRLGALLMVLLAAALAVPLAVALSGQEPLPADVTSPSPVTQDSNLPSPVGTPTPVITITTPGPVETVLIPGPVQTVLLPPSGSGSGPGDAPSSGESQQTSPTEVAQETESPEVVEPGDGTSVGGGPGGGQSDEKSQRDGKGKRGN</sequence>
<keyword evidence="4 7" id="KW-0547">Nucleotide-binding</keyword>
<keyword evidence="11" id="KW-0723">Serine/threonine-protein kinase</keyword>
<dbReference type="PROSITE" id="PS50011">
    <property type="entry name" value="PROTEIN_KINASE_DOM"/>
    <property type="match status" value="1"/>
</dbReference>